<protein>
    <recommendedName>
        <fullName evidence="5">BTB domain-containing protein</fullName>
    </recommendedName>
</protein>
<dbReference type="PANTHER" id="PTHR24410">
    <property type="entry name" value="HL07962P-RELATED"/>
    <property type="match status" value="1"/>
</dbReference>
<dbReference type="InterPro" id="IPR006571">
    <property type="entry name" value="TLDc_dom"/>
</dbReference>
<dbReference type="Gene3D" id="1.25.40.420">
    <property type="match status" value="1"/>
</dbReference>
<evidence type="ECO:0000313" key="3">
    <source>
        <dbReference type="EMBL" id="RIB18027.1"/>
    </source>
</evidence>
<dbReference type="InterPro" id="IPR051481">
    <property type="entry name" value="BTB-POZ/Galectin-3-binding"/>
</dbReference>
<dbReference type="PANTHER" id="PTHR24410:SF23">
    <property type="entry name" value="BTB DOMAIN-CONTAINING PROTEIN-RELATED"/>
    <property type="match status" value="1"/>
</dbReference>
<dbReference type="InterPro" id="IPR011333">
    <property type="entry name" value="SKP1/BTB/POZ_sf"/>
</dbReference>
<feature type="domain" description="TLDc" evidence="2">
    <location>
        <begin position="291"/>
        <end position="439"/>
    </location>
</feature>
<dbReference type="Gene3D" id="3.30.710.10">
    <property type="entry name" value="Potassium Channel Kv1.1, Chain A"/>
    <property type="match status" value="1"/>
</dbReference>
<accession>A0A397V9N7</accession>
<feature type="domain" description="BTB" evidence="1">
    <location>
        <begin position="22"/>
        <end position="95"/>
    </location>
</feature>
<dbReference type="PROSITE" id="PS50097">
    <property type="entry name" value="BTB"/>
    <property type="match status" value="1"/>
</dbReference>
<comment type="caution">
    <text evidence="3">The sequence shown here is derived from an EMBL/GenBank/DDBJ whole genome shotgun (WGS) entry which is preliminary data.</text>
</comment>
<dbReference type="SMART" id="SM00225">
    <property type="entry name" value="BTB"/>
    <property type="match status" value="1"/>
</dbReference>
<gene>
    <name evidence="3" type="ORF">C2G38_2185709</name>
</gene>
<proteinExistence type="predicted"/>
<evidence type="ECO:0000259" key="1">
    <source>
        <dbReference type="PROSITE" id="PS50097"/>
    </source>
</evidence>
<dbReference type="InterPro" id="IPR000210">
    <property type="entry name" value="BTB/POZ_dom"/>
</dbReference>
<dbReference type="Proteomes" id="UP000266673">
    <property type="component" value="Unassembled WGS sequence"/>
</dbReference>
<dbReference type="Pfam" id="PF07534">
    <property type="entry name" value="TLD"/>
    <property type="match status" value="1"/>
</dbReference>
<dbReference type="EMBL" id="QKWP01000566">
    <property type="protein sequence ID" value="RIB18027.1"/>
    <property type="molecule type" value="Genomic_DNA"/>
</dbReference>
<evidence type="ECO:0008006" key="5">
    <source>
        <dbReference type="Google" id="ProtNLM"/>
    </source>
</evidence>
<dbReference type="SUPFAM" id="SSF54695">
    <property type="entry name" value="POZ domain"/>
    <property type="match status" value="1"/>
</dbReference>
<dbReference type="Pfam" id="PF00651">
    <property type="entry name" value="BTB"/>
    <property type="match status" value="1"/>
</dbReference>
<dbReference type="OrthoDB" id="298084at2759"/>
<dbReference type="PROSITE" id="PS51886">
    <property type="entry name" value="TLDC"/>
    <property type="match status" value="1"/>
</dbReference>
<evidence type="ECO:0000259" key="2">
    <source>
        <dbReference type="PROSITE" id="PS51886"/>
    </source>
</evidence>
<reference evidence="3 4" key="1">
    <citation type="submission" date="2018-06" db="EMBL/GenBank/DDBJ databases">
        <title>Comparative genomics reveals the genomic features of Rhizophagus irregularis, R. cerebriforme, R. diaphanum and Gigaspora rosea, and their symbiotic lifestyle signature.</title>
        <authorList>
            <person name="Morin E."/>
            <person name="San Clemente H."/>
            <person name="Chen E.C.H."/>
            <person name="De La Providencia I."/>
            <person name="Hainaut M."/>
            <person name="Kuo A."/>
            <person name="Kohler A."/>
            <person name="Murat C."/>
            <person name="Tang N."/>
            <person name="Roy S."/>
            <person name="Loubradou J."/>
            <person name="Henrissat B."/>
            <person name="Grigoriev I.V."/>
            <person name="Corradi N."/>
            <person name="Roux C."/>
            <person name="Martin F.M."/>
        </authorList>
    </citation>
    <scope>NUCLEOTIDE SEQUENCE [LARGE SCALE GENOMIC DNA]</scope>
    <source>
        <strain evidence="3 4">DAOM 194757</strain>
    </source>
</reference>
<sequence length="439" mass="51203">MTKIWATFSRNYAKLLEDADGHDLVINVGQEPIIKPFKAHSVILRAHSPYFRRALSKEWAKKEDGKTVFYKPNISPPIFEIILKYIYSGTIDIEDQEGEFILNLLTAADELILPEFIDEVQEYLVANRSHWMQENFYHVLDFSFSHETYNSLQDYCLETICADPPLLFDSDYFYCLDSTILTSLLRRDDLAMDEVELWNNVIKWGFVQNPTLSDDPTTWSSDFTSTFQKSLADCIPLIRFTLMTREQFREKVWPFKDILPRKMCDDVLWHFLMPDTHPSQFLPRLKTIDSKLITLKHASLIATWIDRKEGKPYKHTDIPYDFSLLMRGSRDGYTQQTLHQRCGGQAKTIMLMKIKSTEEIFGMYISNIWSNTTSTRSHDSFMFSFGEGRDTKDPVLSRVRAAGYDLALSRGQERGMDELEMFKISPKTSFINRLFGFFV</sequence>
<dbReference type="CDD" id="cd18186">
    <property type="entry name" value="BTB_POZ_ZBTB_KLHL-like"/>
    <property type="match status" value="1"/>
</dbReference>
<keyword evidence="4" id="KW-1185">Reference proteome</keyword>
<dbReference type="AlphaFoldDB" id="A0A397V9N7"/>
<evidence type="ECO:0000313" key="4">
    <source>
        <dbReference type="Proteomes" id="UP000266673"/>
    </source>
</evidence>
<name>A0A397V9N7_9GLOM</name>
<organism evidence="3 4">
    <name type="scientific">Gigaspora rosea</name>
    <dbReference type="NCBI Taxonomy" id="44941"/>
    <lineage>
        <taxon>Eukaryota</taxon>
        <taxon>Fungi</taxon>
        <taxon>Fungi incertae sedis</taxon>
        <taxon>Mucoromycota</taxon>
        <taxon>Glomeromycotina</taxon>
        <taxon>Glomeromycetes</taxon>
        <taxon>Diversisporales</taxon>
        <taxon>Gigasporaceae</taxon>
        <taxon>Gigaspora</taxon>
    </lineage>
</organism>